<dbReference type="EMBL" id="CABFNO020001473">
    <property type="protein sequence ID" value="CAG9990584.1"/>
    <property type="molecule type" value="Genomic_DNA"/>
</dbReference>
<dbReference type="InterPro" id="IPR025533">
    <property type="entry name" value="DUF4419"/>
</dbReference>
<dbReference type="Pfam" id="PF14388">
    <property type="entry name" value="DUF4419"/>
    <property type="match status" value="1"/>
</dbReference>
<dbReference type="AlphaFoldDB" id="A0A9N9UKI7"/>
<name>A0A9N9UKI7_9HYPO</name>
<accession>A0A9N9UKI7</accession>
<protein>
    <submittedName>
        <fullName evidence="2">Uncharacterized protein</fullName>
    </submittedName>
</protein>
<organism evidence="2 3">
    <name type="scientific">Clonostachys byssicola</name>
    <dbReference type="NCBI Taxonomy" id="160290"/>
    <lineage>
        <taxon>Eukaryota</taxon>
        <taxon>Fungi</taxon>
        <taxon>Dikarya</taxon>
        <taxon>Ascomycota</taxon>
        <taxon>Pezizomycotina</taxon>
        <taxon>Sordariomycetes</taxon>
        <taxon>Hypocreomycetidae</taxon>
        <taxon>Hypocreales</taxon>
        <taxon>Bionectriaceae</taxon>
        <taxon>Clonostachys</taxon>
    </lineage>
</organism>
<proteinExistence type="predicted"/>
<evidence type="ECO:0000256" key="1">
    <source>
        <dbReference type="SAM" id="MobiDB-lite"/>
    </source>
</evidence>
<keyword evidence="3" id="KW-1185">Reference proteome</keyword>
<dbReference type="PANTHER" id="PTHR31252">
    <property type="entry name" value="DUF4419 DOMAIN-CONTAINING PROTEIN"/>
    <property type="match status" value="1"/>
</dbReference>
<comment type="caution">
    <text evidence="2">The sequence shown here is derived from an EMBL/GenBank/DDBJ whole genome shotgun (WGS) entry which is preliminary data.</text>
</comment>
<gene>
    <name evidence="2" type="ORF">CBYS24578_00013888</name>
</gene>
<reference evidence="2 3" key="2">
    <citation type="submission" date="2021-10" db="EMBL/GenBank/DDBJ databases">
        <authorList>
            <person name="Piombo E."/>
        </authorList>
    </citation>
    <scope>NUCLEOTIDE SEQUENCE [LARGE SCALE GENOMIC DNA]</scope>
</reference>
<evidence type="ECO:0000313" key="2">
    <source>
        <dbReference type="EMBL" id="CAG9990584.1"/>
    </source>
</evidence>
<dbReference type="OrthoDB" id="9978173at2759"/>
<feature type="region of interest" description="Disordered" evidence="1">
    <location>
        <begin position="336"/>
        <end position="363"/>
    </location>
</feature>
<sequence length="382" mass="42906">MPVTVYPASTTAVAWTQPTGTSSEELFRSACSNDAQKCKMMIQSSFQDIASTHIHGSNNGFVYAAFQAYSRHYHLKVRPEDVWFSILVQLSFYINKHAEELRSQFVAHEGQKEIEIKEIGTIKTVDFGKLAVAMSRELENHVVDAQLRDWIMPDFTTTQDNDKIVAAILMMGTLQKYFSYKMSLMCGIPSVTLQGEREDWTKLRDRLDKIASWGEEPAQFATRLKTVLDYFIRTFDEPDSAEVKEFWNKIAHYKSGGSGPTFLSGWMTSFCFWSAEGELIRNTGFGSERAFCEIGNTTFLPVDTDDIPAGYASVPVTVDDNGTPYQTRMLAGSVGQQFTSSGGPVTHTDLRGNKIDPPNGETTGLDTIEPVIGWWMYETFDK</sequence>
<dbReference type="PANTHER" id="PTHR31252:SF11">
    <property type="entry name" value="DUF4419 DOMAIN-CONTAINING PROTEIN"/>
    <property type="match status" value="1"/>
</dbReference>
<reference evidence="3" key="1">
    <citation type="submission" date="2019-06" db="EMBL/GenBank/DDBJ databases">
        <authorList>
            <person name="Broberg M."/>
        </authorList>
    </citation>
    <scope>NUCLEOTIDE SEQUENCE [LARGE SCALE GENOMIC DNA]</scope>
</reference>
<evidence type="ECO:0000313" key="3">
    <source>
        <dbReference type="Proteomes" id="UP000754883"/>
    </source>
</evidence>
<dbReference type="Proteomes" id="UP000754883">
    <property type="component" value="Unassembled WGS sequence"/>
</dbReference>
<dbReference type="Gene3D" id="1.20.120.1060">
    <property type="match status" value="1"/>
</dbReference>